<evidence type="ECO:0000313" key="9">
    <source>
        <dbReference type="EMBL" id="EMF99926.1"/>
    </source>
</evidence>
<dbReference type="InterPro" id="IPR005467">
    <property type="entry name" value="His_kinase_dom"/>
</dbReference>
<dbReference type="EC" id="2.7.13.3" evidence="2"/>
<organism evidence="9 10">
    <name type="scientific">Leptospira borgpetersenii str. 200701203</name>
    <dbReference type="NCBI Taxonomy" id="1193007"/>
    <lineage>
        <taxon>Bacteria</taxon>
        <taxon>Pseudomonadati</taxon>
        <taxon>Spirochaetota</taxon>
        <taxon>Spirochaetia</taxon>
        <taxon>Leptospirales</taxon>
        <taxon>Leptospiraceae</taxon>
        <taxon>Leptospira</taxon>
    </lineage>
</organism>
<dbReference type="PANTHER" id="PTHR45436">
    <property type="entry name" value="SENSOR HISTIDINE KINASE YKOH"/>
    <property type="match status" value="1"/>
</dbReference>
<dbReference type="SUPFAM" id="SSF55874">
    <property type="entry name" value="ATPase domain of HSP90 chaperone/DNA topoisomerase II/histidine kinase"/>
    <property type="match status" value="1"/>
</dbReference>
<dbReference type="PANTHER" id="PTHR45436:SF10">
    <property type="entry name" value="HISTIDINE KINASE"/>
    <property type="match status" value="1"/>
</dbReference>
<dbReference type="Gene3D" id="3.30.565.10">
    <property type="entry name" value="Histidine kinase-like ATPase, C-terminal domain"/>
    <property type="match status" value="1"/>
</dbReference>
<keyword evidence="3" id="KW-0597">Phosphoprotein</keyword>
<dbReference type="AlphaFoldDB" id="M3GG37"/>
<comment type="catalytic activity">
    <reaction evidence="1">
        <text>ATP + protein L-histidine = ADP + protein N-phospho-L-histidine.</text>
        <dbReference type="EC" id="2.7.13.3"/>
    </reaction>
</comment>
<keyword evidence="4" id="KW-0808">Transferase</keyword>
<evidence type="ECO:0000256" key="1">
    <source>
        <dbReference type="ARBA" id="ARBA00000085"/>
    </source>
</evidence>
<gene>
    <name evidence="9" type="ORF">LEP1GSC123_2990</name>
</gene>
<evidence type="ECO:0000313" key="10">
    <source>
        <dbReference type="Proteomes" id="UP000011783"/>
    </source>
</evidence>
<evidence type="ECO:0000256" key="4">
    <source>
        <dbReference type="ARBA" id="ARBA00022679"/>
    </source>
</evidence>
<dbReference type="InterPro" id="IPR003594">
    <property type="entry name" value="HATPase_dom"/>
</dbReference>
<evidence type="ECO:0000256" key="3">
    <source>
        <dbReference type="ARBA" id="ARBA00022553"/>
    </source>
</evidence>
<dbReference type="Proteomes" id="UP000011783">
    <property type="component" value="Unassembled WGS sequence"/>
</dbReference>
<dbReference type="EMBL" id="AKWO02000056">
    <property type="protein sequence ID" value="EMF99926.1"/>
    <property type="molecule type" value="Genomic_DNA"/>
</dbReference>
<keyword evidence="7" id="KW-0472">Membrane</keyword>
<keyword evidence="7" id="KW-1133">Transmembrane helix</keyword>
<feature type="domain" description="Histidine kinase" evidence="8">
    <location>
        <begin position="1"/>
        <end position="71"/>
    </location>
</feature>
<evidence type="ECO:0000256" key="6">
    <source>
        <dbReference type="ARBA" id="ARBA00022777"/>
    </source>
</evidence>
<reference evidence="9 10" key="1">
    <citation type="submission" date="2013-01" db="EMBL/GenBank/DDBJ databases">
        <authorList>
            <person name="Harkins D.M."/>
            <person name="Durkin A.S."/>
            <person name="Brinkac L.M."/>
            <person name="Haft D.H."/>
            <person name="Selengut J.D."/>
            <person name="Sanka R."/>
            <person name="DePew J."/>
            <person name="Purushe J."/>
            <person name="Picardeau M."/>
            <person name="Werts C."/>
            <person name="Goarant C."/>
            <person name="Vinetz J.M."/>
            <person name="Sutton G.G."/>
            <person name="Nierman W.C."/>
            <person name="Fouts D.E."/>
        </authorList>
    </citation>
    <scope>NUCLEOTIDE SEQUENCE [LARGE SCALE GENOMIC DNA]</scope>
    <source>
        <strain evidence="9 10">200701203</strain>
    </source>
</reference>
<evidence type="ECO:0000256" key="5">
    <source>
        <dbReference type="ARBA" id="ARBA00022692"/>
    </source>
</evidence>
<evidence type="ECO:0000256" key="2">
    <source>
        <dbReference type="ARBA" id="ARBA00012438"/>
    </source>
</evidence>
<proteinExistence type="predicted"/>
<protein>
    <recommendedName>
        <fullName evidence="2">histidine kinase</fullName>
        <ecNumber evidence="2">2.7.13.3</ecNumber>
    </recommendedName>
</protein>
<dbReference type="Pfam" id="PF02518">
    <property type="entry name" value="HATPase_c"/>
    <property type="match status" value="1"/>
</dbReference>
<dbReference type="PROSITE" id="PS50109">
    <property type="entry name" value="HIS_KIN"/>
    <property type="match status" value="1"/>
</dbReference>
<sequence length="73" mass="8136">MEDSGSGIPSYALERIFEKFYSLPRPDTGRKSSGLGLAFVREIAKLHDADLQIKNGTSMGVVARICFKKKFQQ</sequence>
<name>M3GG37_LEPBO</name>
<evidence type="ECO:0000256" key="7">
    <source>
        <dbReference type="ARBA" id="ARBA00022989"/>
    </source>
</evidence>
<evidence type="ECO:0000259" key="8">
    <source>
        <dbReference type="PROSITE" id="PS50109"/>
    </source>
</evidence>
<dbReference type="BioCyc" id="LBOR1193007:G11KN-4360-MONOMER"/>
<comment type="caution">
    <text evidence="9">The sequence shown here is derived from an EMBL/GenBank/DDBJ whole genome shotgun (WGS) entry which is preliminary data.</text>
</comment>
<dbReference type="GO" id="GO:0004673">
    <property type="term" value="F:protein histidine kinase activity"/>
    <property type="evidence" value="ECO:0007669"/>
    <property type="project" value="UniProtKB-EC"/>
</dbReference>
<dbReference type="InterPro" id="IPR050428">
    <property type="entry name" value="TCS_sensor_his_kinase"/>
</dbReference>
<accession>M3GG37</accession>
<dbReference type="InterPro" id="IPR036890">
    <property type="entry name" value="HATPase_C_sf"/>
</dbReference>
<keyword evidence="6" id="KW-0418">Kinase</keyword>
<keyword evidence="5" id="KW-0812">Transmembrane</keyword>